<dbReference type="Gene3D" id="1.10.10.600">
    <property type="entry name" value="IscX-like"/>
    <property type="match status" value="1"/>
</dbReference>
<dbReference type="InterPro" id="IPR036762">
    <property type="entry name" value="IscX-like_sf"/>
</dbReference>
<evidence type="ECO:0000313" key="2">
    <source>
        <dbReference type="Proteomes" id="UP001172778"/>
    </source>
</evidence>
<dbReference type="NCBIfam" id="TIGR03412">
    <property type="entry name" value="iscX_yfhJ"/>
    <property type="match status" value="1"/>
</dbReference>
<proteinExistence type="predicted"/>
<organism evidence="1 2">
    <name type="scientific">Parachitinimonas caeni</name>
    <dbReference type="NCBI Taxonomy" id="3031301"/>
    <lineage>
        <taxon>Bacteria</taxon>
        <taxon>Pseudomonadati</taxon>
        <taxon>Pseudomonadota</taxon>
        <taxon>Betaproteobacteria</taxon>
        <taxon>Neisseriales</taxon>
        <taxon>Chitinibacteraceae</taxon>
        <taxon>Parachitinimonas</taxon>
    </lineage>
</organism>
<dbReference type="PANTHER" id="PTHR37532">
    <property type="entry name" value="PROTEIN ISCX"/>
    <property type="match status" value="1"/>
</dbReference>
<comment type="caution">
    <text evidence="1">The sequence shown here is derived from an EMBL/GenBank/DDBJ whole genome shotgun (WGS) entry which is preliminary data.</text>
</comment>
<name>A0ABT7DXV4_9NEIS</name>
<dbReference type="PANTHER" id="PTHR37532:SF1">
    <property type="entry name" value="PROTEIN ISCX"/>
    <property type="match status" value="1"/>
</dbReference>
<keyword evidence="2" id="KW-1185">Reference proteome</keyword>
<reference evidence="1" key="1">
    <citation type="submission" date="2023-03" db="EMBL/GenBank/DDBJ databases">
        <title>Chitinimonas shenzhenensis gen. nov., sp. nov., a novel member of family Burkholderiaceae isolated from activated sludge collected in Shen Zhen, China.</title>
        <authorList>
            <person name="Wang X."/>
        </authorList>
    </citation>
    <scope>NUCLEOTIDE SEQUENCE</scope>
    <source>
        <strain evidence="1">DQS-5</strain>
    </source>
</reference>
<evidence type="ECO:0000313" key="1">
    <source>
        <dbReference type="EMBL" id="MDK2124644.1"/>
    </source>
</evidence>
<dbReference type="Proteomes" id="UP001172778">
    <property type="component" value="Unassembled WGS sequence"/>
</dbReference>
<accession>A0ABT7DXV4</accession>
<dbReference type="EMBL" id="JARRAF010000011">
    <property type="protein sequence ID" value="MDK2124644.1"/>
    <property type="molecule type" value="Genomic_DNA"/>
</dbReference>
<protein>
    <submittedName>
        <fullName evidence="1">Fe-S cluster assembly protein IscX</fullName>
    </submittedName>
</protein>
<gene>
    <name evidence="1" type="primary">iscX</name>
    <name evidence="1" type="ORF">PZA18_11335</name>
</gene>
<dbReference type="SUPFAM" id="SSF140319">
    <property type="entry name" value="IscX-like"/>
    <property type="match status" value="1"/>
</dbReference>
<dbReference type="PIRSF" id="PIRSF039003">
    <property type="entry name" value="IscX"/>
    <property type="match status" value="1"/>
</dbReference>
<sequence length="67" mass="7783">MKWTDSRDIAIALADTYPDIDPRTIRFTELMNWVLKLEGFSDDPKHCGEKILEAIQLAWMDEADLDN</sequence>
<dbReference type="RefSeq" id="WP_284100957.1">
    <property type="nucleotide sequence ID" value="NZ_JARRAF010000011.1"/>
</dbReference>
<dbReference type="InterPro" id="IPR007479">
    <property type="entry name" value="ISC_FeS_clus_asmbl_IscsX"/>
</dbReference>
<dbReference type="Pfam" id="PF04384">
    <property type="entry name" value="Fe-S_assembly"/>
    <property type="match status" value="1"/>
</dbReference>